<gene>
    <name evidence="2" type="ORF">TrVE_jg10201</name>
</gene>
<dbReference type="Proteomes" id="UP001165160">
    <property type="component" value="Unassembled WGS sequence"/>
</dbReference>
<reference evidence="3" key="1">
    <citation type="journal article" date="2023" name="Commun. Biol.">
        <title>Genome analysis of Parmales, the sister group of diatoms, reveals the evolutionary specialization of diatoms from phago-mixotrophs to photoautotrophs.</title>
        <authorList>
            <person name="Ban H."/>
            <person name="Sato S."/>
            <person name="Yoshikawa S."/>
            <person name="Yamada K."/>
            <person name="Nakamura Y."/>
            <person name="Ichinomiya M."/>
            <person name="Sato N."/>
            <person name="Blanc-Mathieu R."/>
            <person name="Endo H."/>
            <person name="Kuwata A."/>
            <person name="Ogata H."/>
        </authorList>
    </citation>
    <scope>NUCLEOTIDE SEQUENCE [LARGE SCALE GENOMIC DNA]</scope>
    <source>
        <strain evidence="3">NIES 3699</strain>
    </source>
</reference>
<keyword evidence="1" id="KW-1133">Transmembrane helix</keyword>
<organism evidence="2 3">
    <name type="scientific">Triparma verrucosa</name>
    <dbReference type="NCBI Taxonomy" id="1606542"/>
    <lineage>
        <taxon>Eukaryota</taxon>
        <taxon>Sar</taxon>
        <taxon>Stramenopiles</taxon>
        <taxon>Ochrophyta</taxon>
        <taxon>Bolidophyceae</taxon>
        <taxon>Parmales</taxon>
        <taxon>Triparmaceae</taxon>
        <taxon>Triparma</taxon>
    </lineage>
</organism>
<dbReference type="EMBL" id="BRXX01000043">
    <property type="protein sequence ID" value="GMH84951.1"/>
    <property type="molecule type" value="Genomic_DNA"/>
</dbReference>
<evidence type="ECO:0000313" key="2">
    <source>
        <dbReference type="EMBL" id="GMH84951.1"/>
    </source>
</evidence>
<comment type="caution">
    <text evidence="2">The sequence shown here is derived from an EMBL/GenBank/DDBJ whole genome shotgun (WGS) entry which is preliminary data.</text>
</comment>
<protein>
    <submittedName>
        <fullName evidence="2">Uncharacterized protein</fullName>
    </submittedName>
</protein>
<evidence type="ECO:0000313" key="3">
    <source>
        <dbReference type="Proteomes" id="UP001165160"/>
    </source>
</evidence>
<keyword evidence="1" id="KW-0472">Membrane</keyword>
<feature type="transmembrane region" description="Helical" evidence="1">
    <location>
        <begin position="6"/>
        <end position="30"/>
    </location>
</feature>
<proteinExistence type="predicted"/>
<name>A0A9W7B696_9STRA</name>
<dbReference type="AlphaFoldDB" id="A0A9W7B696"/>
<sequence length="208" mass="22941">MRASIFVIYTLTASMLFAVITATVPVATLLSEPEPAFAERTLNTIQTSFTRNVPRMQTGFTYLTSLSPLLTSLSSSPATTSVPTSPDSPDILSITTEIDSQRGTKISAMLGTMSILSTSFSDSVITQTTRELQLATLKTRESLTLMSLDLHRSEYPEALQHYNEVMYYIDVYVGIANEALPMKLKIMGPNGENVRRRDDDVVKREGAF</sequence>
<keyword evidence="1" id="KW-0812">Transmembrane</keyword>
<evidence type="ECO:0000256" key="1">
    <source>
        <dbReference type="SAM" id="Phobius"/>
    </source>
</evidence>
<accession>A0A9W7B696</accession>
<keyword evidence="3" id="KW-1185">Reference proteome</keyword>